<feature type="region of interest" description="Disordered" evidence="1">
    <location>
        <begin position="116"/>
        <end position="171"/>
    </location>
</feature>
<dbReference type="Proteomes" id="UP000192220">
    <property type="component" value="Unplaced"/>
</dbReference>
<accession>A0A2I4CE63</accession>
<name>A0A2I4CE63_AUSLI</name>
<feature type="region of interest" description="Disordered" evidence="1">
    <location>
        <begin position="229"/>
        <end position="253"/>
    </location>
</feature>
<feature type="region of interest" description="Disordered" evidence="1">
    <location>
        <begin position="16"/>
        <end position="63"/>
    </location>
</feature>
<dbReference type="GeneID" id="106527832"/>
<feature type="compositionally biased region" description="Basic and acidic residues" evidence="1">
    <location>
        <begin position="229"/>
        <end position="246"/>
    </location>
</feature>
<proteinExistence type="predicted"/>
<feature type="compositionally biased region" description="Gly residues" evidence="1">
    <location>
        <begin position="116"/>
        <end position="134"/>
    </location>
</feature>
<gene>
    <name evidence="3" type="primary">LOC106527832</name>
</gene>
<evidence type="ECO:0000313" key="3">
    <source>
        <dbReference type="RefSeq" id="XP_013878281.1"/>
    </source>
</evidence>
<dbReference type="RefSeq" id="XP_013878281.1">
    <property type="nucleotide sequence ID" value="XM_014022827.1"/>
</dbReference>
<dbReference type="InParanoid" id="A0A2I4CE63"/>
<feature type="compositionally biased region" description="Low complexity" evidence="1">
    <location>
        <begin position="26"/>
        <end position="63"/>
    </location>
</feature>
<protein>
    <submittedName>
        <fullName evidence="3">Uncharacterized protein LOC106527832</fullName>
    </submittedName>
</protein>
<evidence type="ECO:0000313" key="2">
    <source>
        <dbReference type="Proteomes" id="UP000192220"/>
    </source>
</evidence>
<keyword evidence="2" id="KW-1185">Reference proteome</keyword>
<dbReference type="OrthoDB" id="8961543at2759"/>
<dbReference type="KEGG" id="alim:106527832"/>
<feature type="compositionally biased region" description="Basic and acidic residues" evidence="1">
    <location>
        <begin position="151"/>
        <end position="161"/>
    </location>
</feature>
<organism evidence="2 3">
    <name type="scientific">Austrofundulus limnaeus</name>
    <name type="common">Annual killifish</name>
    <dbReference type="NCBI Taxonomy" id="52670"/>
    <lineage>
        <taxon>Eukaryota</taxon>
        <taxon>Metazoa</taxon>
        <taxon>Chordata</taxon>
        <taxon>Craniata</taxon>
        <taxon>Vertebrata</taxon>
        <taxon>Euteleostomi</taxon>
        <taxon>Actinopterygii</taxon>
        <taxon>Neopterygii</taxon>
        <taxon>Teleostei</taxon>
        <taxon>Neoteleostei</taxon>
        <taxon>Acanthomorphata</taxon>
        <taxon>Ovalentaria</taxon>
        <taxon>Atherinomorphae</taxon>
        <taxon>Cyprinodontiformes</taxon>
        <taxon>Rivulidae</taxon>
        <taxon>Austrofundulus</taxon>
    </lineage>
</organism>
<dbReference type="AlphaFoldDB" id="A0A2I4CE63"/>
<evidence type="ECO:0000256" key="1">
    <source>
        <dbReference type="SAM" id="MobiDB-lite"/>
    </source>
</evidence>
<sequence length="253" mass="25699">MKCFGCGQEGLIIKMCPDRAGPAPPSAKQQPAAAKQVGSQPGEAGAAEDPAAAAEEPAAAAVGEPAVVVDEPAAEEQAEGTVEVSGVESVKMSVGVGMDESTVLCGDGVNGGGDGVNGGGDGINGDGDGVNGGEGESEVRERNGVQGEQQVKVRGDEEHLGCGDQGGKGEVQVEEQNDAELVFGTGVAGETSETEEAMELEASAPLKRRSKRRNVVTAVQASKQACKLAAERKEVSDSSDNERFSDNSEISVW</sequence>
<reference evidence="3" key="1">
    <citation type="submission" date="2025-08" db="UniProtKB">
        <authorList>
            <consortium name="RefSeq"/>
        </authorList>
    </citation>
    <scope>IDENTIFICATION</scope>
</reference>